<dbReference type="Pfam" id="PF04480">
    <property type="entry name" value="DUF559"/>
    <property type="match status" value="1"/>
</dbReference>
<sequence>MKHSFARKLRREQTDVERKLWYALRDRRFQGFKFRRQQPVGTYIVDFVCFDAKLIIELDGGQHGDDAHLVYDGARSERLKADGFRVLRFWNYEVIENFDGVLEGIERVLPQTCKT</sequence>
<keyword evidence="2" id="KW-0808">Transferase</keyword>
<keyword evidence="2" id="KW-0489">Methyltransferase</keyword>
<dbReference type="InterPro" id="IPR007569">
    <property type="entry name" value="DUF559"/>
</dbReference>
<dbReference type="InterPro" id="IPR011335">
    <property type="entry name" value="Restrct_endonuc-II-like"/>
</dbReference>
<dbReference type="CDD" id="cd01038">
    <property type="entry name" value="Endonuclease_DUF559"/>
    <property type="match status" value="1"/>
</dbReference>
<dbReference type="Proteomes" id="UP000570514">
    <property type="component" value="Unassembled WGS sequence"/>
</dbReference>
<dbReference type="EC" id="2.1.1.72" evidence="2"/>
<protein>
    <submittedName>
        <fullName evidence="2">Adenine-specific DNA-methyltransferase</fullName>
        <ecNumber evidence="2">2.1.1.72</ecNumber>
    </submittedName>
</protein>
<dbReference type="RefSeq" id="WP_208414961.1">
    <property type="nucleotide sequence ID" value="NZ_BAAADC010000001.1"/>
</dbReference>
<dbReference type="Gene3D" id="3.40.960.10">
    <property type="entry name" value="VSR Endonuclease"/>
    <property type="match status" value="1"/>
</dbReference>
<gene>
    <name evidence="2" type="ORF">FHS83_003751</name>
</gene>
<dbReference type="InterPro" id="IPR047216">
    <property type="entry name" value="Endonuclease_DUF559_bact"/>
</dbReference>
<proteinExistence type="predicted"/>
<reference evidence="2 3" key="1">
    <citation type="submission" date="2020-03" db="EMBL/GenBank/DDBJ databases">
        <title>Genomic Encyclopedia of Type Strains, Phase IV (KMG-IV): sequencing the most valuable type-strain genomes for metagenomic binning, comparative biology and taxonomic classification.</title>
        <authorList>
            <person name="Goeker M."/>
        </authorList>
    </citation>
    <scope>NUCLEOTIDE SEQUENCE [LARGE SCALE GENOMIC DNA]</scope>
    <source>
        <strain evidence="2 3">DSM 19867</strain>
    </source>
</reference>
<comment type="caution">
    <text evidence="2">The sequence shown here is derived from an EMBL/GenBank/DDBJ whole genome shotgun (WGS) entry which is preliminary data.</text>
</comment>
<dbReference type="GO" id="GO:0032259">
    <property type="term" value="P:methylation"/>
    <property type="evidence" value="ECO:0007669"/>
    <property type="project" value="UniProtKB-KW"/>
</dbReference>
<dbReference type="PANTHER" id="PTHR38590">
    <property type="entry name" value="BLL0828 PROTEIN"/>
    <property type="match status" value="1"/>
</dbReference>
<dbReference type="GO" id="GO:0009007">
    <property type="term" value="F:site-specific DNA-methyltransferase (adenine-specific) activity"/>
    <property type="evidence" value="ECO:0007669"/>
    <property type="project" value="UniProtKB-EC"/>
</dbReference>
<evidence type="ECO:0000259" key="1">
    <source>
        <dbReference type="Pfam" id="PF04480"/>
    </source>
</evidence>
<dbReference type="SUPFAM" id="SSF52980">
    <property type="entry name" value="Restriction endonuclease-like"/>
    <property type="match status" value="1"/>
</dbReference>
<feature type="domain" description="DUF559" evidence="1">
    <location>
        <begin position="3"/>
        <end position="109"/>
    </location>
</feature>
<keyword evidence="3" id="KW-1185">Reference proteome</keyword>
<accession>A0A846N479</accession>
<evidence type="ECO:0000313" key="2">
    <source>
        <dbReference type="EMBL" id="NIK90433.1"/>
    </source>
</evidence>
<dbReference type="AlphaFoldDB" id="A0A846N479"/>
<dbReference type="EMBL" id="JAASRM010000001">
    <property type="protein sequence ID" value="NIK90433.1"/>
    <property type="molecule type" value="Genomic_DNA"/>
</dbReference>
<organism evidence="2 3">
    <name type="scientific">Rhizomicrobium palustre</name>
    <dbReference type="NCBI Taxonomy" id="189966"/>
    <lineage>
        <taxon>Bacteria</taxon>
        <taxon>Pseudomonadati</taxon>
        <taxon>Pseudomonadota</taxon>
        <taxon>Alphaproteobacteria</taxon>
        <taxon>Micropepsales</taxon>
        <taxon>Micropepsaceae</taxon>
        <taxon>Rhizomicrobium</taxon>
    </lineage>
</organism>
<evidence type="ECO:0000313" key="3">
    <source>
        <dbReference type="Proteomes" id="UP000570514"/>
    </source>
</evidence>
<dbReference type="PANTHER" id="PTHR38590:SF1">
    <property type="entry name" value="BLL0828 PROTEIN"/>
    <property type="match status" value="1"/>
</dbReference>
<name>A0A846N479_9PROT</name>